<dbReference type="InterPro" id="IPR046409">
    <property type="entry name" value="PDC10_dimerisation_sf"/>
</dbReference>
<evidence type="ECO:0000313" key="3">
    <source>
        <dbReference type="Proteomes" id="UP000826234"/>
    </source>
</evidence>
<evidence type="ECO:0000313" key="2">
    <source>
        <dbReference type="EMBL" id="KAH0623973.1"/>
    </source>
</evidence>
<dbReference type="Proteomes" id="UP000826234">
    <property type="component" value="Unassembled WGS sequence"/>
</dbReference>
<evidence type="ECO:0000256" key="1">
    <source>
        <dbReference type="SAM" id="MobiDB-lite"/>
    </source>
</evidence>
<protein>
    <submittedName>
        <fullName evidence="2">Uncharacterized protein</fullName>
    </submittedName>
</protein>
<gene>
    <name evidence="2" type="ORF">JD844_007204</name>
</gene>
<name>A0ABQ7T2V0_PHRPL</name>
<proteinExistence type="predicted"/>
<feature type="compositionally biased region" description="Basic and acidic residues" evidence="1">
    <location>
        <begin position="50"/>
        <end position="59"/>
    </location>
</feature>
<organism evidence="2 3">
    <name type="scientific">Phrynosoma platyrhinos</name>
    <name type="common">Desert horned lizard</name>
    <dbReference type="NCBI Taxonomy" id="52577"/>
    <lineage>
        <taxon>Eukaryota</taxon>
        <taxon>Metazoa</taxon>
        <taxon>Chordata</taxon>
        <taxon>Craniata</taxon>
        <taxon>Vertebrata</taxon>
        <taxon>Euteleostomi</taxon>
        <taxon>Lepidosauria</taxon>
        <taxon>Squamata</taxon>
        <taxon>Bifurcata</taxon>
        <taxon>Unidentata</taxon>
        <taxon>Episquamata</taxon>
        <taxon>Toxicofera</taxon>
        <taxon>Iguania</taxon>
        <taxon>Phrynosomatidae</taxon>
        <taxon>Phrynosomatinae</taxon>
        <taxon>Phrynosoma</taxon>
    </lineage>
</organism>
<keyword evidence="3" id="KW-1185">Reference proteome</keyword>
<sequence length="138" mass="14597">MQLPFGLGIETGWGSSQKSVGTVAAAPQETEGFGTAEAGPATGNADLEAGGERGHTDDEAKCLGLEPSEMEGRAFVEKSLDFSLLEECLLFKLKDKHKQTGGNVGAMEELENAFGLAEESCPGISDKLIAHMVERVQR</sequence>
<dbReference type="EMBL" id="JAIPUX010001880">
    <property type="protein sequence ID" value="KAH0623973.1"/>
    <property type="molecule type" value="Genomic_DNA"/>
</dbReference>
<accession>A0ABQ7T2V0</accession>
<dbReference type="Gene3D" id="1.10.12.70">
    <property type="match status" value="1"/>
</dbReference>
<comment type="caution">
    <text evidence="2">The sequence shown here is derived from an EMBL/GenBank/DDBJ whole genome shotgun (WGS) entry which is preliminary data.</text>
</comment>
<reference evidence="2 3" key="1">
    <citation type="journal article" date="2022" name="Gigascience">
        <title>A chromosome-level genome assembly and annotation of the desert horned lizard, Phrynosoma platyrhinos, provides insight into chromosomal rearrangements among reptiles.</title>
        <authorList>
            <person name="Koochekian N."/>
            <person name="Ascanio A."/>
            <person name="Farleigh K."/>
            <person name="Card D.C."/>
            <person name="Schield D.R."/>
            <person name="Castoe T.A."/>
            <person name="Jezkova T."/>
        </authorList>
    </citation>
    <scope>NUCLEOTIDE SEQUENCE [LARGE SCALE GENOMIC DNA]</scope>
    <source>
        <strain evidence="2">NK-2021</strain>
    </source>
</reference>
<feature type="region of interest" description="Disordered" evidence="1">
    <location>
        <begin position="17"/>
        <end position="59"/>
    </location>
</feature>